<evidence type="ECO:0000313" key="8">
    <source>
        <dbReference type="Proteomes" id="UP000009170"/>
    </source>
</evidence>
<dbReference type="STRING" id="70448.A0A096P854"/>
<gene>
    <name evidence="7" type="ORF">OT_ostta13g02460</name>
</gene>
<dbReference type="InterPro" id="IPR036390">
    <property type="entry name" value="WH_DNA-bd_sf"/>
</dbReference>
<evidence type="ECO:0000313" key="7">
    <source>
        <dbReference type="EMBL" id="CEG00187.1"/>
    </source>
</evidence>
<evidence type="ECO:0000256" key="3">
    <source>
        <dbReference type="ARBA" id="ARBA00022917"/>
    </source>
</evidence>
<dbReference type="SUPFAM" id="SSF46785">
    <property type="entry name" value="Winged helix' DNA-binding domain"/>
    <property type="match status" value="1"/>
</dbReference>
<comment type="function">
    <text evidence="4">Component of the eukaryotic translation initiation factor 3 (eIF-3) complex, which is involved in protein synthesis of a specialized repertoire of mRNAs and, together with other initiation factors, stimulates binding of mRNA and methionyl-tRNAi to the 40S ribosome. The eIF-3 complex specifically targets and initiates translation of a subset of mRNAs involved in cell proliferation.</text>
</comment>
<dbReference type="InterPro" id="IPR019010">
    <property type="entry name" value="eIF3e_N"/>
</dbReference>
<dbReference type="GO" id="GO:0071540">
    <property type="term" value="C:eukaryotic translation initiation factor 3 complex, eIF3e"/>
    <property type="evidence" value="ECO:0007669"/>
    <property type="project" value="UniProtKB-UniRule"/>
</dbReference>
<protein>
    <recommendedName>
        <fullName evidence="4 5">Eukaryotic translation initiation factor 3 subunit E</fullName>
        <shortName evidence="4">eIF3e</shortName>
    </recommendedName>
    <alternativeName>
        <fullName evidence="4">Eukaryotic translation initiation factor 3 subunit 6</fullName>
    </alternativeName>
</protein>
<dbReference type="SMART" id="SM01186">
    <property type="entry name" value="eIF3_N"/>
    <property type="match status" value="1"/>
</dbReference>
<dbReference type="GO" id="GO:0016282">
    <property type="term" value="C:eukaryotic 43S preinitiation complex"/>
    <property type="evidence" value="ECO:0007669"/>
    <property type="project" value="UniProtKB-UniRule"/>
</dbReference>
<dbReference type="Pfam" id="PF09440">
    <property type="entry name" value="eIF3_N"/>
    <property type="match status" value="1"/>
</dbReference>
<dbReference type="GO" id="GO:0003743">
    <property type="term" value="F:translation initiation factor activity"/>
    <property type="evidence" value="ECO:0007669"/>
    <property type="project" value="UniProtKB-UniRule"/>
</dbReference>
<reference evidence="7 8" key="2">
    <citation type="journal article" date="2014" name="BMC Genomics">
        <title>An improved genome of the model marine alga Ostreococcus tauri unfolds by assessing Illumina de novo assemblies.</title>
        <authorList>
            <person name="Blanc-Mathieu R."/>
            <person name="Verhelst B."/>
            <person name="Derelle E."/>
            <person name="Rombauts S."/>
            <person name="Bouget F.Y."/>
            <person name="Carre I."/>
            <person name="Chateau A."/>
            <person name="Eyre-Walker A."/>
            <person name="Grimsley N."/>
            <person name="Moreau H."/>
            <person name="Piegu B."/>
            <person name="Rivals E."/>
            <person name="Schackwitz W."/>
            <person name="Van de Peer Y."/>
            <person name="Piganeau G."/>
        </authorList>
    </citation>
    <scope>NUCLEOTIDE SEQUENCE [LARGE SCALE GENOMIC DNA]</scope>
    <source>
        <strain evidence="8">OTTH 0595 / CCAP 157/2 / RCC745</strain>
    </source>
</reference>
<organism evidence="7 8">
    <name type="scientific">Ostreococcus tauri</name>
    <name type="common">Marine green alga</name>
    <dbReference type="NCBI Taxonomy" id="70448"/>
    <lineage>
        <taxon>Eukaryota</taxon>
        <taxon>Viridiplantae</taxon>
        <taxon>Chlorophyta</taxon>
        <taxon>Mamiellophyceae</taxon>
        <taxon>Mamiellales</taxon>
        <taxon>Bathycoccaceae</taxon>
        <taxon>Ostreococcus</taxon>
    </lineage>
</organism>
<sequence>MATDVGELASKLDAHLVLPLLEFAASRGTHAKADVDAARVEILKKTHMCDYLADVSGVSVDAATREEVLKTHETLRAAASKAAEFASDGAAIKAMRRDKGENAKIAEASHGITSADVEALYTFAKFEYECGEYASASEHLGAVQLLSADSARCESALWGKFSADILLQNWAAALDDMNRLRDALETNASSSAYVKMKQRAWLLHYALYVFFNHPNGRNSIVDVMFQERYMQAVQQESPHLLQYLAVAIVANRKRRNMIKDLVKIIQSDSYRDPALEFILALFVDYDFKKATEKLKQCDDMIEKDFFLIGTKEAFDENARAYFIENYCRVNKRIDIGALASTLEMSASAVEASIVTLIRQNKLNARIDAEAGVAHVRVETKSINEQIIEKTKALLSKTNALTQAVLANTQAQAF</sequence>
<dbReference type="AlphaFoldDB" id="A0A096P854"/>
<dbReference type="CDD" id="cd21378">
    <property type="entry name" value="eIF3E"/>
    <property type="match status" value="1"/>
</dbReference>
<dbReference type="PANTHER" id="PTHR10317">
    <property type="entry name" value="EUKARYOTIC TRANSLATION INITIATION FACTOR 3 SUBUNIT E"/>
    <property type="match status" value="1"/>
</dbReference>
<comment type="subunit">
    <text evidence="4 5">Component of the eukaryotic translation initiation factor 3 (eIF-3) complex.</text>
</comment>
<keyword evidence="1 4" id="KW-0963">Cytoplasm</keyword>
<evidence type="ECO:0000256" key="2">
    <source>
        <dbReference type="ARBA" id="ARBA00022540"/>
    </source>
</evidence>
<comment type="similarity">
    <text evidence="4 5">Belongs to the eIF-3 subunit E family.</text>
</comment>
<dbReference type="GO" id="GO:0001732">
    <property type="term" value="P:formation of cytoplasmic translation initiation complex"/>
    <property type="evidence" value="ECO:0007669"/>
    <property type="project" value="UniProtKB-UniRule"/>
</dbReference>
<feature type="domain" description="PCI" evidence="6">
    <location>
        <begin position="196"/>
        <end position="380"/>
    </location>
</feature>
<reference evidence="8" key="1">
    <citation type="journal article" date="2006" name="Proc. Natl. Acad. Sci. U.S.A.">
        <title>Genome analysis of the smallest free-living eukaryote Ostreococcus tauri unveils many unique features.</title>
        <authorList>
            <person name="Derelle E."/>
            <person name="Ferraz C."/>
            <person name="Rombauts S."/>
            <person name="Rouze P."/>
            <person name="Worden A.Z."/>
            <person name="Robbens S."/>
            <person name="Partensky F."/>
            <person name="Degroeve S."/>
            <person name="Echeynie S."/>
            <person name="Cooke R."/>
            <person name="Saeys Y."/>
            <person name="Wuyts J."/>
            <person name="Jabbari K."/>
            <person name="Bowler C."/>
            <person name="Panaud O."/>
            <person name="Piegu B."/>
            <person name="Ball S.G."/>
            <person name="Ral J.-P."/>
            <person name="Bouget F.-Y."/>
            <person name="Piganeau G."/>
            <person name="De Baets B."/>
            <person name="Picard A."/>
            <person name="Delseny M."/>
            <person name="Demaille J."/>
            <person name="Van de Peer Y."/>
            <person name="Moreau H."/>
        </authorList>
    </citation>
    <scope>NUCLEOTIDE SEQUENCE [LARGE SCALE GENOMIC DNA]</scope>
    <source>
        <strain evidence="8">OTTH 0595 / CCAP 157/2 / RCC745</strain>
    </source>
</reference>
<dbReference type="SMART" id="SM00088">
    <property type="entry name" value="PINT"/>
    <property type="match status" value="1"/>
</dbReference>
<name>A0A096P854_OSTTA</name>
<evidence type="ECO:0000256" key="5">
    <source>
        <dbReference type="PIRNR" id="PIRNR016255"/>
    </source>
</evidence>
<dbReference type="PROSITE" id="PS50250">
    <property type="entry name" value="PCI"/>
    <property type="match status" value="1"/>
</dbReference>
<proteinExistence type="inferred from homology"/>
<dbReference type="GO" id="GO:0033290">
    <property type="term" value="C:eukaryotic 48S preinitiation complex"/>
    <property type="evidence" value="ECO:0007669"/>
    <property type="project" value="UniProtKB-UniRule"/>
</dbReference>
<dbReference type="PIRSF" id="PIRSF016255">
    <property type="entry name" value="eIF3e_su6"/>
    <property type="match status" value="1"/>
</dbReference>
<keyword evidence="3 4" id="KW-0648">Protein biosynthesis</keyword>
<dbReference type="Pfam" id="PF01399">
    <property type="entry name" value="PCI"/>
    <property type="match status" value="1"/>
</dbReference>
<comment type="subcellular location">
    <subcellularLocation>
        <location evidence="4 5">Cytoplasm</location>
    </subcellularLocation>
</comment>
<evidence type="ECO:0000259" key="6">
    <source>
        <dbReference type="PROSITE" id="PS50250"/>
    </source>
</evidence>
<dbReference type="HAMAP" id="MF_03004">
    <property type="entry name" value="eIF3e"/>
    <property type="match status" value="1"/>
</dbReference>
<dbReference type="RefSeq" id="XP_003082728.2">
    <property type="nucleotide sequence ID" value="XM_003082680.2"/>
</dbReference>
<dbReference type="InParanoid" id="A0A096P854"/>
<comment type="caution">
    <text evidence="7">The sequence shown here is derived from an EMBL/GenBank/DDBJ whole genome shotgun (WGS) entry which is preliminary data.</text>
</comment>
<dbReference type="KEGG" id="ota:OT_ostta13g02460"/>
<keyword evidence="2 4" id="KW-0396">Initiation factor</keyword>
<evidence type="ECO:0000256" key="1">
    <source>
        <dbReference type="ARBA" id="ARBA00022490"/>
    </source>
</evidence>
<accession>A0A096P854</accession>
<keyword evidence="8" id="KW-1185">Reference proteome</keyword>
<evidence type="ECO:0000256" key="4">
    <source>
        <dbReference type="HAMAP-Rule" id="MF_03004"/>
    </source>
</evidence>
<dbReference type="InterPro" id="IPR016650">
    <property type="entry name" value="eIF3e"/>
</dbReference>
<dbReference type="EMBL" id="CAID01000013">
    <property type="protein sequence ID" value="CEG00187.1"/>
    <property type="molecule type" value="Genomic_DNA"/>
</dbReference>
<dbReference type="Proteomes" id="UP000009170">
    <property type="component" value="Unassembled WGS sequence"/>
</dbReference>
<dbReference type="OrthoDB" id="417252at2759"/>
<dbReference type="InterPro" id="IPR000717">
    <property type="entry name" value="PCI_dom"/>
</dbReference>
<dbReference type="FunCoup" id="A0A096P854">
    <property type="interactions" value="2012"/>
</dbReference>
<dbReference type="GeneID" id="9837528"/>